<organism evidence="1 2">
    <name type="scientific">Penicillium argentinense</name>
    <dbReference type="NCBI Taxonomy" id="1131581"/>
    <lineage>
        <taxon>Eukaryota</taxon>
        <taxon>Fungi</taxon>
        <taxon>Dikarya</taxon>
        <taxon>Ascomycota</taxon>
        <taxon>Pezizomycotina</taxon>
        <taxon>Eurotiomycetes</taxon>
        <taxon>Eurotiomycetidae</taxon>
        <taxon>Eurotiales</taxon>
        <taxon>Aspergillaceae</taxon>
        <taxon>Penicillium</taxon>
    </lineage>
</organism>
<dbReference type="RefSeq" id="XP_056472524.1">
    <property type="nucleotide sequence ID" value="XM_056621718.1"/>
</dbReference>
<dbReference type="GeneID" id="81360697"/>
<reference evidence="1" key="1">
    <citation type="submission" date="2022-11" db="EMBL/GenBank/DDBJ databases">
        <authorList>
            <person name="Petersen C."/>
        </authorList>
    </citation>
    <scope>NUCLEOTIDE SEQUENCE</scope>
    <source>
        <strain evidence="1">IBT 30761</strain>
    </source>
</reference>
<sequence length="86" mass="8606">MPPPLAPLSHATHTKIWNDLEWLAVPADVDVNNALSCAVKATSVGVNSVIASEYSVYSSSTAAAAAAAQSAASAALKISGDIAIAL</sequence>
<dbReference type="EMBL" id="JAPQKI010000009">
    <property type="protein sequence ID" value="KAJ5090543.1"/>
    <property type="molecule type" value="Genomic_DNA"/>
</dbReference>
<evidence type="ECO:0000313" key="1">
    <source>
        <dbReference type="EMBL" id="KAJ5090543.1"/>
    </source>
</evidence>
<proteinExistence type="predicted"/>
<reference evidence="1" key="2">
    <citation type="journal article" date="2023" name="IMA Fungus">
        <title>Comparative genomic study of the Penicillium genus elucidates a diverse pangenome and 15 lateral gene transfer events.</title>
        <authorList>
            <person name="Petersen C."/>
            <person name="Sorensen T."/>
            <person name="Nielsen M.R."/>
            <person name="Sondergaard T.E."/>
            <person name="Sorensen J.L."/>
            <person name="Fitzpatrick D.A."/>
            <person name="Frisvad J.C."/>
            <person name="Nielsen K.L."/>
        </authorList>
    </citation>
    <scope>NUCLEOTIDE SEQUENCE</scope>
    <source>
        <strain evidence="1">IBT 30761</strain>
    </source>
</reference>
<accession>A0A9W9EYZ1</accession>
<evidence type="ECO:0000313" key="2">
    <source>
        <dbReference type="Proteomes" id="UP001149074"/>
    </source>
</evidence>
<gene>
    <name evidence="1" type="ORF">N7532_009227</name>
</gene>
<dbReference type="AlphaFoldDB" id="A0A9W9EYZ1"/>
<dbReference type="Proteomes" id="UP001149074">
    <property type="component" value="Unassembled WGS sequence"/>
</dbReference>
<protein>
    <submittedName>
        <fullName evidence="1">Uncharacterized protein</fullName>
    </submittedName>
</protein>
<comment type="caution">
    <text evidence="1">The sequence shown here is derived from an EMBL/GenBank/DDBJ whole genome shotgun (WGS) entry which is preliminary data.</text>
</comment>
<name>A0A9W9EYZ1_9EURO</name>
<keyword evidence="2" id="KW-1185">Reference proteome</keyword>